<evidence type="ECO:0000259" key="2">
    <source>
        <dbReference type="Pfam" id="PF19066"/>
    </source>
</evidence>
<evidence type="ECO:0000313" key="3">
    <source>
        <dbReference type="EMBL" id="QOI90449.1"/>
    </source>
</evidence>
<feature type="transmembrane region" description="Helical" evidence="1">
    <location>
        <begin position="55"/>
        <end position="72"/>
    </location>
</feature>
<proteinExistence type="predicted"/>
<keyword evidence="1" id="KW-0472">Membrane</keyword>
<protein>
    <recommendedName>
        <fullName evidence="2">Minor capsid protein P9 transmembrane helices domain-containing protein</fullName>
    </recommendedName>
</protein>
<organismHost>
    <name type="scientific">Pyramimonas plurioculata</name>
    <dbReference type="NCBI Taxonomy" id="36893"/>
</organismHost>
<dbReference type="InterPro" id="IPR043915">
    <property type="entry name" value="P9_TM"/>
</dbReference>
<keyword evidence="1" id="KW-0812">Transmembrane</keyword>
<reference evidence="3" key="1">
    <citation type="submission" date="2020-06" db="EMBL/GenBank/DDBJ databases">
        <title>Lateral gene transfer of anion-conducting channel rhodopsins between green algae and giant viruses.</title>
        <authorList>
            <person name="Rozenberg A."/>
            <person name="Oppermann J."/>
            <person name="Wietek J."/>
            <person name="Fernandez Lahore R.G."/>
            <person name="Sandaa R.-A."/>
            <person name="Bratbak G."/>
            <person name="Hegemann P."/>
            <person name="Beja O."/>
        </authorList>
    </citation>
    <scope>NUCLEOTIDE SEQUENCE</scope>
    <source>
        <strain evidence="3">01B</strain>
    </source>
</reference>
<gene>
    <name evidence="3" type="ORF">HWQ62_00313</name>
</gene>
<dbReference type="EMBL" id="MT663537">
    <property type="protein sequence ID" value="QOI90449.1"/>
    <property type="molecule type" value="Genomic_DNA"/>
</dbReference>
<accession>A0A7L9AXT7</accession>
<feature type="domain" description="Minor capsid protein P9 transmembrane helices" evidence="2">
    <location>
        <begin position="3"/>
        <end position="70"/>
    </location>
</feature>
<evidence type="ECO:0000256" key="1">
    <source>
        <dbReference type="SAM" id="Phobius"/>
    </source>
</evidence>
<sequence>MAIWYKDIVDFFNINNVLVFYPTSEMEYHEKLNSIMRMVLYLSVILYTLKNDIKVFILFIVVGIVTYILFSLDENKEKYLDDKFEYGEYEEDEKELDEMRKCTMPNKDNPFMNVMMNEYVDNPKRKKACKINKTVDKYIDTYFNEDLYRSIDDIYNKNASERQYYTMPVTEIPNNQDKFAQWLYGIDEKTCKEGNGLKCKYFS</sequence>
<dbReference type="Pfam" id="PF19066">
    <property type="entry name" value="P9_TM"/>
    <property type="match status" value="1"/>
</dbReference>
<name>A0A7L9AXT7_POV01</name>
<keyword evidence="1" id="KW-1133">Transmembrane helix</keyword>
<organism evidence="3">
    <name type="scientific">Pyramimonas orientalis virus</name>
    <name type="common">PoV01</name>
    <dbReference type="NCBI Taxonomy" id="455367"/>
    <lineage>
        <taxon>Viruses</taxon>
        <taxon>Varidnaviria</taxon>
        <taxon>Bamfordvirae</taxon>
        <taxon>Nucleocytoviricota</taxon>
        <taxon>Megaviricetes</taxon>
        <taxon>Imitervirales</taxon>
        <taxon>Allomimiviridae</taxon>
        <taxon>Heliosvirus</taxon>
        <taxon>Heliosvirus raunefjordenense</taxon>
    </lineage>
</organism>